<dbReference type="OrthoDB" id="10025033at2759"/>
<dbReference type="InterPro" id="IPR014001">
    <property type="entry name" value="Helicase_ATP-bd"/>
</dbReference>
<dbReference type="PROSITE" id="PS00690">
    <property type="entry name" value="DEAH_ATP_HELICASE"/>
    <property type="match status" value="1"/>
</dbReference>
<evidence type="ECO:0000259" key="9">
    <source>
        <dbReference type="PROSITE" id="PS51192"/>
    </source>
</evidence>
<organism evidence="11 12">
    <name type="scientific">Hyalella azteca</name>
    <name type="common">Amphipod</name>
    <dbReference type="NCBI Taxonomy" id="294128"/>
    <lineage>
        <taxon>Eukaryota</taxon>
        <taxon>Metazoa</taxon>
        <taxon>Ecdysozoa</taxon>
        <taxon>Arthropoda</taxon>
        <taxon>Crustacea</taxon>
        <taxon>Multicrustacea</taxon>
        <taxon>Malacostraca</taxon>
        <taxon>Eumalacostraca</taxon>
        <taxon>Peracarida</taxon>
        <taxon>Amphipoda</taxon>
        <taxon>Senticaudata</taxon>
        <taxon>Talitrida</taxon>
        <taxon>Talitroidea</taxon>
        <taxon>Hyalellidae</taxon>
        <taxon>Hyalella</taxon>
    </lineage>
</organism>
<feature type="compositionally biased region" description="Basic and acidic residues" evidence="8">
    <location>
        <begin position="172"/>
        <end position="188"/>
    </location>
</feature>
<dbReference type="Pfam" id="PF21010">
    <property type="entry name" value="HA2_C"/>
    <property type="match status" value="1"/>
</dbReference>
<dbReference type="KEGG" id="hazt:108671314"/>
<protein>
    <recommendedName>
        <fullName evidence="2">RNA helicase</fullName>
        <ecNumber evidence="2">3.6.4.13</ecNumber>
    </recommendedName>
</protein>
<dbReference type="GO" id="GO:0005524">
    <property type="term" value="F:ATP binding"/>
    <property type="evidence" value="ECO:0007669"/>
    <property type="project" value="UniProtKB-KW"/>
</dbReference>
<keyword evidence="11" id="KW-1185">Reference proteome</keyword>
<feature type="compositionally biased region" description="Polar residues" evidence="8">
    <location>
        <begin position="284"/>
        <end position="294"/>
    </location>
</feature>
<evidence type="ECO:0000256" key="4">
    <source>
        <dbReference type="ARBA" id="ARBA00022801"/>
    </source>
</evidence>
<feature type="compositionally biased region" description="Polar residues" evidence="8">
    <location>
        <begin position="220"/>
        <end position="255"/>
    </location>
</feature>
<dbReference type="PROSITE" id="PS51194">
    <property type="entry name" value="HELICASE_CTER"/>
    <property type="match status" value="1"/>
</dbReference>
<keyword evidence="4" id="KW-0378">Hydrolase</keyword>
<dbReference type="Gene3D" id="1.20.120.1080">
    <property type="match status" value="1"/>
</dbReference>
<feature type="region of interest" description="Disordered" evidence="8">
    <location>
        <begin position="639"/>
        <end position="701"/>
    </location>
</feature>
<evidence type="ECO:0000313" key="11">
    <source>
        <dbReference type="Proteomes" id="UP000694843"/>
    </source>
</evidence>
<reference evidence="12" key="1">
    <citation type="submission" date="2025-08" db="UniProtKB">
        <authorList>
            <consortium name="RefSeq"/>
        </authorList>
    </citation>
    <scope>IDENTIFICATION</scope>
    <source>
        <tissue evidence="12">Whole organism</tissue>
    </source>
</reference>
<dbReference type="InterPro" id="IPR007502">
    <property type="entry name" value="Helicase-assoc_dom"/>
</dbReference>
<proteinExistence type="inferred from homology"/>
<evidence type="ECO:0000256" key="7">
    <source>
        <dbReference type="ARBA" id="ARBA00047984"/>
    </source>
</evidence>
<dbReference type="InterPro" id="IPR011545">
    <property type="entry name" value="DEAD/DEAH_box_helicase_dom"/>
</dbReference>
<evidence type="ECO:0000256" key="1">
    <source>
        <dbReference type="ARBA" id="ARBA00008792"/>
    </source>
</evidence>
<keyword evidence="6" id="KW-0067">ATP-binding</keyword>
<dbReference type="InterPro" id="IPR056371">
    <property type="entry name" value="DHX37-like_C"/>
</dbReference>
<dbReference type="SMART" id="SM00487">
    <property type="entry name" value="DEXDc"/>
    <property type="match status" value="1"/>
</dbReference>
<dbReference type="InterPro" id="IPR011709">
    <property type="entry name" value="DEAD-box_helicase_OB_fold"/>
</dbReference>
<dbReference type="Pfam" id="PF00270">
    <property type="entry name" value="DEAD"/>
    <property type="match status" value="1"/>
</dbReference>
<dbReference type="FunFam" id="3.40.50.300:FF:000637">
    <property type="entry name" value="ATP-dependent RNA helicase DHX37/DHR1"/>
    <property type="match status" value="1"/>
</dbReference>
<evidence type="ECO:0000256" key="3">
    <source>
        <dbReference type="ARBA" id="ARBA00022741"/>
    </source>
</evidence>
<dbReference type="InterPro" id="IPR001650">
    <property type="entry name" value="Helicase_C-like"/>
</dbReference>
<sequence length="1288" mass="145120">MLKVEKIKEKFRKRRNFKARHNVKTIIDTSVQDKIQVEFNDGSEIPQYDSSNALVLPSQRRKTKKVREAEPVKLLSKKQRKRLEKIVETKKKKAHREELLEALEKNHAMNRKKFPKLTSLQATQTEGRKKFLQSKYDAETAESLATEDSNADGKARHLGRNQISSSAKRKRKEDLASSKKAKFLRDPRIVYAGPSSSESSSDSDEENDIQEIKKDGEASLENSNTQFSEATNDSENLTTEDSNSPANEEMSSNKSHLLDETSSENNTGSFNNTKKVKNSSSNKTDAINNTAKVNHSSSTTAVKIAPTFIPVKRPRELAEARMDLPIIAEEQVVMETIKENMMTVIVGPTGSGKTTQVPQFLYEAGYASCKEIIAVTEPRRVAAVAMSERVGYELGLSSREVSYQIRFEGNTTEDTKIKFMTDGVLLKEFQEDQLLSRYSAIIIDEAHERSVYSDLLIGVLSRVAPARHKRGKPLKLVIMSATLRVEDFTENAWLVKKLGGPPPIVKIEGRTFPVTVHYNKKTEEDYLTAAYNKICKIHRQLPDGAILVFLTGQQEVNLLCRKLRATFPATGLPDTEQPHDGDATEYRKRLNSLKKQRLAKKELLLKQAAEKEAEAENAALLTKKLLEVNVHEFAAAASVFPDNENEANEGDDIEDGDVTETSKSNEEQNQEGVPSDDDFDLGENADEDKPGDDEKKGVGNEQPLHVLPLYSLLPADRQKQVFQKPPAGTRLCVVATNVAETSLTIPNVKYVVDCGKTKDKVFDKVTGVSMFHVTNVCQASANQRAGRAGRVAPGHCYRLYSSAVFNDFAKFAKPEIMCRPIDDVVLILKNLNLPVVNFPYPTPPEHVQIRQSLKRLTHLGALLEKDRDAGVTEEAKTSGHNNTPIHKDTTVITGLGRLMSSFPVAPRYSKMLCLSAQFDLFPYTIALVAALTVQEILIEMPLDNSGEDFDRRRSEWRKIRLSWSGTGQTRRLGDLMVLLRAVLEAEANNNTSHFCEQYGLRQKGLVNIRKLRRQLTNEVNMIVPGANVAMDPNMKLPTAEQCCALRQVVLSGSVDRVARRVDLSRIKKAEDKIKWKNAYQTIDLEEPVFLPHSSVLRIDKPEWVVYQDIFETHKMFMRGVTAIEPEWLSRFGPLLCSFSEPLLRPAPHYDSDKDAVMCYADATYGRADWVIPCCLIPHPTNTEGYSRFAFHLLKGDVFSELQPFAQHLIEIVTLLRPLALRYQNQKDSLVRALKICDVATKDKLLRIWKKQPNYLLREYCMWLADQSLVPTVSKMWPPVPKEVNEWLA</sequence>
<dbReference type="GO" id="GO:0016787">
    <property type="term" value="F:hydrolase activity"/>
    <property type="evidence" value="ECO:0007669"/>
    <property type="project" value="UniProtKB-KW"/>
</dbReference>
<dbReference type="Gene3D" id="3.40.50.300">
    <property type="entry name" value="P-loop containing nucleotide triphosphate hydrolases"/>
    <property type="match status" value="3"/>
</dbReference>
<evidence type="ECO:0000259" key="10">
    <source>
        <dbReference type="PROSITE" id="PS51194"/>
    </source>
</evidence>
<dbReference type="Pfam" id="PF00271">
    <property type="entry name" value="Helicase_C"/>
    <property type="match status" value="1"/>
</dbReference>
<dbReference type="Pfam" id="PF23362">
    <property type="entry name" value="DHX37_C"/>
    <property type="match status" value="1"/>
</dbReference>
<feature type="domain" description="Helicase ATP-binding" evidence="9">
    <location>
        <begin position="334"/>
        <end position="501"/>
    </location>
</feature>
<dbReference type="InterPro" id="IPR002464">
    <property type="entry name" value="DNA/RNA_helicase_DEAH_CS"/>
</dbReference>
<dbReference type="OMA" id="KYAYHCA"/>
<keyword evidence="3" id="KW-0547">Nucleotide-binding</keyword>
<comment type="similarity">
    <text evidence="1">Belongs to the DEAD box helicase family. DEAH subfamily.</text>
</comment>
<dbReference type="PANTHER" id="PTHR18934">
    <property type="entry name" value="ATP-DEPENDENT RNA HELICASE"/>
    <property type="match status" value="1"/>
</dbReference>
<dbReference type="GO" id="GO:0000462">
    <property type="term" value="P:maturation of SSU-rRNA from tricistronic rRNA transcript (SSU-rRNA, 5.8S rRNA, LSU-rRNA)"/>
    <property type="evidence" value="ECO:0007669"/>
    <property type="project" value="TreeGrafter"/>
</dbReference>
<dbReference type="Proteomes" id="UP000694843">
    <property type="component" value="Unplaced"/>
</dbReference>
<dbReference type="GeneID" id="108671314"/>
<dbReference type="CTD" id="31205"/>
<evidence type="ECO:0000256" key="8">
    <source>
        <dbReference type="SAM" id="MobiDB-lite"/>
    </source>
</evidence>
<dbReference type="CDD" id="cd17982">
    <property type="entry name" value="DEXHc_DHX37"/>
    <property type="match status" value="1"/>
</dbReference>
<feature type="compositionally biased region" description="Low complexity" evidence="8">
    <location>
        <begin position="269"/>
        <end position="283"/>
    </location>
</feature>
<accession>A0A8B7NKZ2</accession>
<evidence type="ECO:0000256" key="6">
    <source>
        <dbReference type="ARBA" id="ARBA00022840"/>
    </source>
</evidence>
<feature type="compositionally biased region" description="Acidic residues" evidence="8">
    <location>
        <begin position="674"/>
        <end position="691"/>
    </location>
</feature>
<dbReference type="GO" id="GO:0003724">
    <property type="term" value="F:RNA helicase activity"/>
    <property type="evidence" value="ECO:0007669"/>
    <property type="project" value="UniProtKB-EC"/>
</dbReference>
<name>A0A8B7NKZ2_HYAAZ</name>
<feature type="domain" description="Helicase C-terminal" evidence="10">
    <location>
        <begin position="657"/>
        <end position="832"/>
    </location>
</feature>
<dbReference type="PROSITE" id="PS51192">
    <property type="entry name" value="HELICASE_ATP_BIND_1"/>
    <property type="match status" value="1"/>
</dbReference>
<feature type="compositionally biased region" description="Acidic residues" evidence="8">
    <location>
        <begin position="643"/>
        <end position="658"/>
    </location>
</feature>
<dbReference type="SUPFAM" id="SSF52540">
    <property type="entry name" value="P-loop containing nucleoside triphosphate hydrolases"/>
    <property type="match status" value="1"/>
</dbReference>
<dbReference type="SMART" id="SM00490">
    <property type="entry name" value="HELICc"/>
    <property type="match status" value="1"/>
</dbReference>
<evidence type="ECO:0000313" key="12">
    <source>
        <dbReference type="RefSeq" id="XP_018014322.1"/>
    </source>
</evidence>
<dbReference type="InterPro" id="IPR027417">
    <property type="entry name" value="P-loop_NTPase"/>
</dbReference>
<dbReference type="GO" id="GO:0005730">
    <property type="term" value="C:nucleolus"/>
    <property type="evidence" value="ECO:0007669"/>
    <property type="project" value="TreeGrafter"/>
</dbReference>
<dbReference type="CDD" id="cd18791">
    <property type="entry name" value="SF2_C_RHA"/>
    <property type="match status" value="1"/>
</dbReference>
<dbReference type="Pfam" id="PF07717">
    <property type="entry name" value="OB_NTP_bind"/>
    <property type="match status" value="1"/>
</dbReference>
<dbReference type="RefSeq" id="XP_018014322.1">
    <property type="nucleotide sequence ID" value="XM_018158833.2"/>
</dbReference>
<keyword evidence="5 12" id="KW-0347">Helicase</keyword>
<dbReference type="SMART" id="SM00847">
    <property type="entry name" value="HA2"/>
    <property type="match status" value="1"/>
</dbReference>
<dbReference type="EC" id="3.6.4.13" evidence="2"/>
<dbReference type="PANTHER" id="PTHR18934:SF99">
    <property type="entry name" value="ATP-DEPENDENT RNA HELICASE DHX37-RELATED"/>
    <property type="match status" value="1"/>
</dbReference>
<evidence type="ECO:0000256" key="5">
    <source>
        <dbReference type="ARBA" id="ARBA00022806"/>
    </source>
</evidence>
<evidence type="ECO:0000256" key="2">
    <source>
        <dbReference type="ARBA" id="ARBA00012552"/>
    </source>
</evidence>
<dbReference type="GO" id="GO:0003723">
    <property type="term" value="F:RNA binding"/>
    <property type="evidence" value="ECO:0007669"/>
    <property type="project" value="TreeGrafter"/>
</dbReference>
<gene>
    <name evidence="12" type="primary">LOC108671314</name>
</gene>
<comment type="catalytic activity">
    <reaction evidence="7">
        <text>ATP + H2O = ADP + phosphate + H(+)</text>
        <dbReference type="Rhea" id="RHEA:13065"/>
        <dbReference type="ChEBI" id="CHEBI:15377"/>
        <dbReference type="ChEBI" id="CHEBI:15378"/>
        <dbReference type="ChEBI" id="CHEBI:30616"/>
        <dbReference type="ChEBI" id="CHEBI:43474"/>
        <dbReference type="ChEBI" id="CHEBI:456216"/>
        <dbReference type="EC" id="3.6.4.13"/>
    </reaction>
</comment>
<feature type="region of interest" description="Disordered" evidence="8">
    <location>
        <begin position="131"/>
        <end position="294"/>
    </location>
</feature>